<dbReference type="PANTHER" id="PTHR10039">
    <property type="entry name" value="AMELOGENIN"/>
    <property type="match status" value="1"/>
</dbReference>
<feature type="domain" description="GPI inositol-deacylase winged helix" evidence="2">
    <location>
        <begin position="427"/>
        <end position="509"/>
    </location>
</feature>
<evidence type="ECO:0000259" key="3">
    <source>
        <dbReference type="Pfam" id="PF24883"/>
    </source>
</evidence>
<dbReference type="Proteomes" id="UP000730481">
    <property type="component" value="Unassembled WGS sequence"/>
</dbReference>
<protein>
    <submittedName>
        <fullName evidence="4">Early growth response 1-B</fullName>
    </submittedName>
</protein>
<dbReference type="EMBL" id="PVQB02000082">
    <property type="protein sequence ID" value="KAF4343739.1"/>
    <property type="molecule type" value="Genomic_DNA"/>
</dbReference>
<dbReference type="Gene3D" id="3.40.50.300">
    <property type="entry name" value="P-loop containing nucleotide triphosphate hydrolases"/>
    <property type="match status" value="1"/>
</dbReference>
<keyword evidence="5" id="KW-1185">Reference proteome</keyword>
<gene>
    <name evidence="4" type="ORF">FBEOM_2326</name>
</gene>
<sequence length="634" mass="73666">MNRLYEIAEDFRRCHKPYHEQEFENVTIEDMRAEIHDIQLRRDKMNNMMNMNRLRMFLDGMEELNKLLLLLKFPVWQRLQKPLWDDSSLLFSRISDSLCLHAKFIKEQSIYIKDYATIHAAFQQYSYAVKQDWKIFEAQEEIRKYKKKHDVLLWISSSGKMQRLQNMFRNMVICPRSGRWIFRNYGAISEWMGEKEPPDSAIWLHGNSGYGKTVLASLIVDELKSPKTHNSMFSFPEGSKMIEAEEFIIPLCYQEKIISGGSNLEDSKLAEKLIKAFIEFSPRHYIVIDGINECNETEIRQTAKFLKDMVSTYDTQIKLGHLRVLFVGRETSDTRRYLPGDDCISVPLRPEDNHDDIRAFVQRKIPEFSKSSTGLAMEYLLQQDTKGDVVTLLREGILPAKLHDMYERLLESVKKSLEAQPGGARKWERSKLLFGWLVCAKRPLRWHELQAILCFDRFELQVDFENKMLRQDIEKYLGSIVHVLDGGHIRLIHSTARRHIIENKHVSEIEVQCQLTTSCFGAWNSTKISISYGITYILIKEVITEPGTPSESIKLKTVFMITEKNWKCSFRVKDLAMRILSRTIMAQTSSNAAARSVVSSMWAIATRKNGIIMKSAMTDPFNVQCLATRLPSVS</sequence>
<reference evidence="4" key="1">
    <citation type="journal article" date="2017" name="Mycologia">
        <title>Fusarium algeriense, sp. nov., a novel toxigenic crown rot pathogen of durum wheat from Algeria is nested in the Fusarium burgessii species complex.</title>
        <authorList>
            <person name="Laraba I."/>
            <person name="Keddad A."/>
            <person name="Boureghda H."/>
            <person name="Abdallah N."/>
            <person name="Vaughan M.M."/>
            <person name="Proctor R.H."/>
            <person name="Busman M."/>
            <person name="O'Donnell K."/>
        </authorList>
    </citation>
    <scope>NUCLEOTIDE SEQUENCE</scope>
    <source>
        <strain evidence="4">NRRL 25174</strain>
    </source>
</reference>
<accession>A0A9P5E2M4</accession>
<dbReference type="SUPFAM" id="SSF52540">
    <property type="entry name" value="P-loop containing nucleoside triphosphate hydrolases"/>
    <property type="match status" value="1"/>
</dbReference>
<reference evidence="4" key="2">
    <citation type="submission" date="2020-02" db="EMBL/GenBank/DDBJ databases">
        <title>Identification and distribution of gene clusters putatively required for synthesis of sphingolipid metabolism inhibitors in phylogenetically diverse species of the filamentous fungus Fusarium.</title>
        <authorList>
            <person name="Kim H.-S."/>
            <person name="Busman M."/>
            <person name="Brown D.W."/>
            <person name="Divon H."/>
            <person name="Uhlig S."/>
            <person name="Proctor R.H."/>
        </authorList>
    </citation>
    <scope>NUCLEOTIDE SEQUENCE</scope>
    <source>
        <strain evidence="4">NRRL 25174</strain>
    </source>
</reference>
<feature type="domain" description="Nephrocystin 3-like N-terminal" evidence="3">
    <location>
        <begin position="177"/>
        <end position="319"/>
    </location>
</feature>
<dbReference type="InterPro" id="IPR054471">
    <property type="entry name" value="GPIID_WHD"/>
</dbReference>
<dbReference type="AlphaFoldDB" id="A0A9P5E2M4"/>
<dbReference type="InterPro" id="IPR056884">
    <property type="entry name" value="NPHP3-like_N"/>
</dbReference>
<dbReference type="Pfam" id="PF24883">
    <property type="entry name" value="NPHP3_N"/>
    <property type="match status" value="1"/>
</dbReference>
<dbReference type="Pfam" id="PF22939">
    <property type="entry name" value="WHD_GPIID"/>
    <property type="match status" value="1"/>
</dbReference>
<dbReference type="OrthoDB" id="21416at2759"/>
<proteinExistence type="predicted"/>
<dbReference type="InterPro" id="IPR027417">
    <property type="entry name" value="P-loop_NTPase"/>
</dbReference>
<name>A0A9P5E2M4_9HYPO</name>
<evidence type="ECO:0000259" key="2">
    <source>
        <dbReference type="Pfam" id="PF22939"/>
    </source>
</evidence>
<evidence type="ECO:0000256" key="1">
    <source>
        <dbReference type="ARBA" id="ARBA00022737"/>
    </source>
</evidence>
<dbReference type="PANTHER" id="PTHR10039:SF14">
    <property type="entry name" value="NACHT DOMAIN-CONTAINING PROTEIN"/>
    <property type="match status" value="1"/>
</dbReference>
<organism evidence="4 5">
    <name type="scientific">Fusarium beomiforme</name>
    <dbReference type="NCBI Taxonomy" id="44412"/>
    <lineage>
        <taxon>Eukaryota</taxon>
        <taxon>Fungi</taxon>
        <taxon>Dikarya</taxon>
        <taxon>Ascomycota</taxon>
        <taxon>Pezizomycotina</taxon>
        <taxon>Sordariomycetes</taxon>
        <taxon>Hypocreomycetidae</taxon>
        <taxon>Hypocreales</taxon>
        <taxon>Nectriaceae</taxon>
        <taxon>Fusarium</taxon>
        <taxon>Fusarium burgessii species complex</taxon>
    </lineage>
</organism>
<evidence type="ECO:0000313" key="4">
    <source>
        <dbReference type="EMBL" id="KAF4343739.1"/>
    </source>
</evidence>
<evidence type="ECO:0000313" key="5">
    <source>
        <dbReference type="Proteomes" id="UP000730481"/>
    </source>
</evidence>
<keyword evidence="1" id="KW-0677">Repeat</keyword>
<comment type="caution">
    <text evidence="4">The sequence shown here is derived from an EMBL/GenBank/DDBJ whole genome shotgun (WGS) entry which is preliminary data.</text>
</comment>